<evidence type="ECO:0000256" key="1">
    <source>
        <dbReference type="SAM" id="Phobius"/>
    </source>
</evidence>
<reference evidence="2" key="1">
    <citation type="submission" date="2012-03" db="EMBL/GenBank/DDBJ databases">
        <title>Functional metagenomics reveals considerable lignocellulase gene clusters in the gut microbiome of a wood-feeding higher termite.</title>
        <authorList>
            <person name="Liu N."/>
        </authorList>
    </citation>
    <scope>NUCLEOTIDE SEQUENCE</scope>
</reference>
<dbReference type="AlphaFoldDB" id="A0A806JZ71"/>
<evidence type="ECO:0000313" key="2">
    <source>
        <dbReference type="EMBL" id="AGS51982.1"/>
    </source>
</evidence>
<feature type="transmembrane region" description="Helical" evidence="1">
    <location>
        <begin position="65"/>
        <end position="87"/>
    </location>
</feature>
<dbReference type="EMBL" id="JQ844179">
    <property type="protein sequence ID" value="AGS51982.1"/>
    <property type="molecule type" value="Genomic_DNA"/>
</dbReference>
<keyword evidence="1" id="KW-0472">Membrane</keyword>
<protein>
    <submittedName>
        <fullName evidence="2">Uncharacterized protein</fullName>
    </submittedName>
</protein>
<feature type="transmembrane region" description="Helical" evidence="1">
    <location>
        <begin position="94"/>
        <end position="113"/>
    </location>
</feature>
<feature type="transmembrane region" description="Helical" evidence="1">
    <location>
        <begin position="40"/>
        <end position="59"/>
    </location>
</feature>
<sequence>MLAAPLVRLLPPLLLTVAVEGAAVYAVCRRWRYVRCSAMGNLLTNPALNIAAAAAAAVFGRGGYITAAVLGELAAVAVEAAVYTYVCGLGLRRAAALSAFLNALSFAAGAIVFGL</sequence>
<feature type="transmembrane region" description="Helical" evidence="1">
    <location>
        <begin position="6"/>
        <end position="28"/>
    </location>
</feature>
<name>A0A806JZ71_9BACT</name>
<keyword evidence="1" id="KW-0812">Transmembrane</keyword>
<keyword evidence="1" id="KW-1133">Transmembrane helix</keyword>
<proteinExistence type="predicted"/>
<accession>A0A806JZ71</accession>
<organism evidence="2">
    <name type="scientific">uncultured bacterium contig00006</name>
    <dbReference type="NCBI Taxonomy" id="1181498"/>
    <lineage>
        <taxon>Bacteria</taxon>
        <taxon>environmental samples</taxon>
    </lineage>
</organism>